<proteinExistence type="predicted"/>
<name>A0A8J2SXC3_9STRA</name>
<evidence type="ECO:0000313" key="1">
    <source>
        <dbReference type="EMBL" id="CAH0379361.1"/>
    </source>
</evidence>
<accession>A0A8J2SXC3</accession>
<dbReference type="Proteomes" id="UP000789595">
    <property type="component" value="Unassembled WGS sequence"/>
</dbReference>
<evidence type="ECO:0000313" key="2">
    <source>
        <dbReference type="Proteomes" id="UP000789595"/>
    </source>
</evidence>
<protein>
    <submittedName>
        <fullName evidence="1">Uncharacterized protein</fullName>
    </submittedName>
</protein>
<gene>
    <name evidence="1" type="ORF">PECAL_6P09770</name>
</gene>
<dbReference type="PROSITE" id="PS50096">
    <property type="entry name" value="IQ"/>
    <property type="match status" value="1"/>
</dbReference>
<dbReference type="AlphaFoldDB" id="A0A8J2SXC3"/>
<dbReference type="EMBL" id="CAKKNE010000006">
    <property type="protein sequence ID" value="CAH0379361.1"/>
    <property type="molecule type" value="Genomic_DNA"/>
</dbReference>
<organism evidence="1 2">
    <name type="scientific">Pelagomonas calceolata</name>
    <dbReference type="NCBI Taxonomy" id="35677"/>
    <lineage>
        <taxon>Eukaryota</taxon>
        <taxon>Sar</taxon>
        <taxon>Stramenopiles</taxon>
        <taxon>Ochrophyta</taxon>
        <taxon>Pelagophyceae</taxon>
        <taxon>Pelagomonadales</taxon>
        <taxon>Pelagomonadaceae</taxon>
        <taxon>Pelagomonas</taxon>
    </lineage>
</organism>
<comment type="caution">
    <text evidence="1">The sequence shown here is derived from an EMBL/GenBank/DDBJ whole genome shotgun (WGS) entry which is preliminary data.</text>
</comment>
<reference evidence="1" key="1">
    <citation type="submission" date="2021-11" db="EMBL/GenBank/DDBJ databases">
        <authorList>
            <consortium name="Genoscope - CEA"/>
            <person name="William W."/>
        </authorList>
    </citation>
    <scope>NUCLEOTIDE SEQUENCE</scope>
</reference>
<dbReference type="OrthoDB" id="10630805at2759"/>
<sequence>MAPRDNDMRQRLIHSLRVRSQSLESLLLSLQRSRADLQCPTAMQECAYCRGSHAVGSYTRCDLDTSSDSPDRSRCWIELQPCHRLKEFGSSHIRSSASQIDPSNPSLNASMWRNAEIPDANTRTIALDYIHEEIKSVHSIGLCELRMRNLATKVLTIIRSWLARKRFQKLIDMNVAIKQLQCREILKAVSQPCVRFCELDRSITRIRRRYSRKFLYTCWLALGTELHESSYSGDRGHRYNKTKVPPNQVICSKILAKKKSLFKKWRSLVFSQTNLCGYPELADTKYLAYQTSVEPRCSIDSVADRVAQMASLVCRAMHFTEISLAEVARNLAIARRCLSVDTGFLKNSFVSWAGWVKSLSEGRLILRVPLTAPAQGTKASLETRFRAPHDFQTAARISRSFQLLRYTDAWRSRAALLGSITKKQRMLLTDHLRLQLSAWNIYAAQLKAARQVALDRWCAHVARETSGPLRAWYLWANMRRTRHQDSNRLVAMFARLKCRHSAATALRAWRHAAQFNHFEARYTRRELIAALSEQKGHIRRLEKCVDDHYIVRGELEHVVKDAHERAARLARLLPDRDAKCKQLEENLQTVEVRVASAQRYVSAVEVVRSALTQSILQMQPGVGFIDRDLATFAHDHGIRLEVEMIHPNMGFCQNVLSPPPTVCCKCTNANASTGTLHLAPENAGNSTAPLEPQDDKVPHGMVLICPPNRSGGILLCRHEGDDLHSSTERSVMSSDSTDVIKVELAARVGWLVNLTRQSSPLVDFRRLSHIGGAPLTTSHEASQEISHDTTGLFNVPRKLMHEAALLLIHTFREMQGIFEFLREGNTSALSSRLLASWGKFCALTMRKPVRERRKITTSAYTWADLTWQLNGQRQHGEQNTSPTFEVQTGTSHYHLKVLHVPLYSGRMRWTRCNDITKRTPPQARPLPVDFFLGAGARGEIRGAGERDI</sequence>
<keyword evidence="2" id="KW-1185">Reference proteome</keyword>